<keyword evidence="4 7" id="KW-0808">Transferase</keyword>
<organism evidence="7 8">
    <name type="scientific">Roseobacter cerasinus</name>
    <dbReference type="NCBI Taxonomy" id="2602289"/>
    <lineage>
        <taxon>Bacteria</taxon>
        <taxon>Pseudomonadati</taxon>
        <taxon>Pseudomonadota</taxon>
        <taxon>Alphaproteobacteria</taxon>
        <taxon>Rhodobacterales</taxon>
        <taxon>Roseobacteraceae</taxon>
        <taxon>Roseobacter</taxon>
    </lineage>
</organism>
<name>A0A640VUK1_9RHOB</name>
<evidence type="ECO:0000313" key="8">
    <source>
        <dbReference type="Proteomes" id="UP000436522"/>
    </source>
</evidence>
<gene>
    <name evidence="7" type="primary">cobL</name>
    <name evidence="7" type="ORF">So717_23180</name>
</gene>
<dbReference type="EMBL" id="BLIV01000004">
    <property type="protein sequence ID" value="GFE50565.1"/>
    <property type="molecule type" value="Genomic_DNA"/>
</dbReference>
<evidence type="ECO:0000256" key="3">
    <source>
        <dbReference type="ARBA" id="ARBA00022603"/>
    </source>
</evidence>
<dbReference type="InterPro" id="IPR035996">
    <property type="entry name" value="4pyrrol_Methylase_sf"/>
</dbReference>
<keyword evidence="8" id="KW-1185">Reference proteome</keyword>
<dbReference type="SUPFAM" id="SSF53790">
    <property type="entry name" value="Tetrapyrrole methylase"/>
    <property type="match status" value="1"/>
</dbReference>
<dbReference type="PIRSF" id="PIRSF036428">
    <property type="entry name" value="CobL"/>
    <property type="match status" value="1"/>
</dbReference>
<dbReference type="CDD" id="cd11644">
    <property type="entry name" value="Precorrin-6Y-MT"/>
    <property type="match status" value="1"/>
</dbReference>
<dbReference type="InterPro" id="IPR014008">
    <property type="entry name" value="Cbl_synth_MTase_CbiT"/>
</dbReference>
<dbReference type="Gene3D" id="3.40.1010.10">
    <property type="entry name" value="Cobalt-precorrin-4 Transmethylase, Domain 1"/>
    <property type="match status" value="1"/>
</dbReference>
<dbReference type="NCBIfam" id="TIGR02469">
    <property type="entry name" value="CbiT"/>
    <property type="match status" value="1"/>
</dbReference>
<evidence type="ECO:0000259" key="6">
    <source>
        <dbReference type="Pfam" id="PF00590"/>
    </source>
</evidence>
<dbReference type="AlphaFoldDB" id="A0A640VUK1"/>
<evidence type="ECO:0000313" key="7">
    <source>
        <dbReference type="EMBL" id="GFE50565.1"/>
    </source>
</evidence>
<accession>A0A640VUK1</accession>
<dbReference type="InterPro" id="IPR014777">
    <property type="entry name" value="4pyrrole_Mease_sub1"/>
</dbReference>
<dbReference type="InterPro" id="IPR029063">
    <property type="entry name" value="SAM-dependent_MTases_sf"/>
</dbReference>
<dbReference type="GO" id="GO:0032259">
    <property type="term" value="P:methylation"/>
    <property type="evidence" value="ECO:0007669"/>
    <property type="project" value="UniProtKB-KW"/>
</dbReference>
<evidence type="ECO:0000256" key="1">
    <source>
        <dbReference type="ARBA" id="ARBA00004953"/>
    </source>
</evidence>
<protein>
    <submittedName>
        <fullName evidence="7">Precorrin-6Y methyltransferase</fullName>
    </submittedName>
</protein>
<evidence type="ECO:0000256" key="4">
    <source>
        <dbReference type="ARBA" id="ARBA00022679"/>
    </source>
</evidence>
<comment type="pathway">
    <text evidence="1">Cofactor biosynthesis; adenosylcobalamin biosynthesis.</text>
</comment>
<dbReference type="GO" id="GO:0008276">
    <property type="term" value="F:protein methyltransferase activity"/>
    <property type="evidence" value="ECO:0007669"/>
    <property type="project" value="InterPro"/>
</dbReference>
<dbReference type="InterPro" id="IPR006365">
    <property type="entry name" value="Cbl_synth_CobL"/>
</dbReference>
<dbReference type="RefSeq" id="WP_159977457.1">
    <property type="nucleotide sequence ID" value="NZ_BLIV01000004.1"/>
</dbReference>
<keyword evidence="3 7" id="KW-0489">Methyltransferase</keyword>
<keyword evidence="5" id="KW-0949">S-adenosyl-L-methionine</keyword>
<proteinExistence type="predicted"/>
<dbReference type="PANTHER" id="PTHR43182:SF1">
    <property type="entry name" value="COBALT-PRECORRIN-7 C(5)-METHYLTRANSFERASE"/>
    <property type="match status" value="1"/>
</dbReference>
<dbReference type="SUPFAM" id="SSF53335">
    <property type="entry name" value="S-adenosyl-L-methionine-dependent methyltransferases"/>
    <property type="match status" value="1"/>
</dbReference>
<dbReference type="InterPro" id="IPR012818">
    <property type="entry name" value="CbiE"/>
</dbReference>
<dbReference type="OrthoDB" id="9787825at2"/>
<dbReference type="UniPathway" id="UPA00148"/>
<dbReference type="InterPro" id="IPR050714">
    <property type="entry name" value="Cobalamin_biosynth_MTase"/>
</dbReference>
<dbReference type="Gene3D" id="3.40.50.150">
    <property type="entry name" value="Vaccinia Virus protein VP39"/>
    <property type="match status" value="1"/>
</dbReference>
<dbReference type="NCBIfam" id="TIGR02467">
    <property type="entry name" value="CbiE"/>
    <property type="match status" value="1"/>
</dbReference>
<dbReference type="PANTHER" id="PTHR43182">
    <property type="entry name" value="COBALT-PRECORRIN-6B C(15)-METHYLTRANSFERASE (DECARBOXYLATING)"/>
    <property type="match status" value="1"/>
</dbReference>
<evidence type="ECO:0000256" key="5">
    <source>
        <dbReference type="ARBA" id="ARBA00022691"/>
    </source>
</evidence>
<feature type="domain" description="Tetrapyrrole methylase" evidence="6">
    <location>
        <begin position="7"/>
        <end position="191"/>
    </location>
</feature>
<dbReference type="Pfam" id="PF00590">
    <property type="entry name" value="TP_methylase"/>
    <property type="match status" value="1"/>
</dbReference>
<dbReference type="InterPro" id="IPR000878">
    <property type="entry name" value="4pyrrol_Mease"/>
</dbReference>
<comment type="caution">
    <text evidence="7">The sequence shown here is derived from an EMBL/GenBank/DDBJ whole genome shotgun (WGS) entry which is preliminary data.</text>
</comment>
<sequence>MSDAPWLTIIGLGEDGLNGLGAASRTALEAAEIVIGPPRHLALLGDLPCETRPWPVPFADGIAPLLELRGRPVVVLASGDPFWFGAGATLARYLAPDQWRSLPGPSTFALAANQLGWSLERTVCLGLHAAPLTRLRPHLAPQARLILLLRDGAAVQDLGSYLVAEGFGPSACHVLQALGGPREVITATTADAPSTGEFQHPVCVAVEVKGEGAALPVAGGRPDSWFEHDGQITKRPVRAMTLSALAPQPHELLWDIGGGSGSIAIEWLLTHRTLQAISFEPRADRAKRIAQNATGLGVERLSVVTGAAPDALQDQPKPQAVFVGGGLSHDLLDWLETHLDTGTRLVANAVTLETEALLLQAQARRGGDLLRLELARSEPLGPRRGWKASYPIVQWSVEL</sequence>
<dbReference type="GO" id="GO:0009236">
    <property type="term" value="P:cobalamin biosynthetic process"/>
    <property type="evidence" value="ECO:0007669"/>
    <property type="project" value="UniProtKB-UniPathway"/>
</dbReference>
<reference evidence="7 8" key="1">
    <citation type="submission" date="2019-12" db="EMBL/GenBank/DDBJ databases">
        <title>Roseobacter cerasinus sp. nov., isolated from seawater around aquaculture.</title>
        <authorList>
            <person name="Muramatsu S."/>
            <person name="Takabe Y."/>
            <person name="Mori K."/>
            <person name="Takaichi S."/>
            <person name="Hanada S."/>
        </authorList>
    </citation>
    <scope>NUCLEOTIDE SEQUENCE [LARGE SCALE GENOMIC DNA]</scope>
    <source>
        <strain evidence="7 8">AI77</strain>
    </source>
</reference>
<dbReference type="Proteomes" id="UP000436522">
    <property type="component" value="Unassembled WGS sequence"/>
</dbReference>
<evidence type="ECO:0000256" key="2">
    <source>
        <dbReference type="ARBA" id="ARBA00022573"/>
    </source>
</evidence>
<keyword evidence="2" id="KW-0169">Cobalamin biosynthesis</keyword>